<dbReference type="InterPro" id="IPR009241">
    <property type="entry name" value="HigB-like"/>
</dbReference>
<organism evidence="1 2">
    <name type="scientific">Pseudomonas extremorientalis</name>
    <dbReference type="NCBI Taxonomy" id="169669"/>
    <lineage>
        <taxon>Bacteria</taxon>
        <taxon>Pseudomonadati</taxon>
        <taxon>Pseudomonadota</taxon>
        <taxon>Gammaproteobacteria</taxon>
        <taxon>Pseudomonadales</taxon>
        <taxon>Pseudomonadaceae</taxon>
        <taxon>Pseudomonas</taxon>
    </lineage>
</organism>
<evidence type="ECO:0000313" key="1">
    <source>
        <dbReference type="EMBL" id="SDP91291.1"/>
    </source>
</evidence>
<gene>
    <name evidence="1" type="ORF">SAMN04490184_5838</name>
</gene>
<keyword evidence="2" id="KW-1185">Reference proteome</keyword>
<protein>
    <submittedName>
        <fullName evidence="1">Phage derived protein Gp49-like</fullName>
    </submittedName>
</protein>
<accession>A0ABY0T9R9</accession>
<reference evidence="1 2" key="1">
    <citation type="submission" date="2016-10" db="EMBL/GenBank/DDBJ databases">
        <authorList>
            <person name="Varghese N."/>
            <person name="Submissions S."/>
        </authorList>
    </citation>
    <scope>NUCLEOTIDE SEQUENCE [LARGE SCALE GENOMIC DNA]</scope>
    <source>
        <strain evidence="1 2">BS2774</strain>
    </source>
</reference>
<proteinExistence type="predicted"/>
<dbReference type="EMBL" id="LT629708">
    <property type="protein sequence ID" value="SDP91291.1"/>
    <property type="molecule type" value="Genomic_DNA"/>
</dbReference>
<evidence type="ECO:0000313" key="2">
    <source>
        <dbReference type="Proteomes" id="UP000182654"/>
    </source>
</evidence>
<name>A0ABY0T9R9_9PSED</name>
<dbReference type="Pfam" id="PF05973">
    <property type="entry name" value="Gp49"/>
    <property type="match status" value="1"/>
</dbReference>
<sequence>MFLRRRRGNTQYFSRFRALRVLYAFDPRRCALLLIGGDKTGRHQWYEEHVPMAEKLYDVHLETLQKPGTCRVLFYPVINRLA</sequence>
<dbReference type="Proteomes" id="UP000182654">
    <property type="component" value="Chromosome I"/>
</dbReference>